<evidence type="ECO:0000313" key="1">
    <source>
        <dbReference type="EMBL" id="TWI87913.1"/>
    </source>
</evidence>
<evidence type="ECO:0000313" key="2">
    <source>
        <dbReference type="Proteomes" id="UP000316778"/>
    </source>
</evidence>
<organism evidence="1 2">
    <name type="scientific">Chitinophaga japonensis</name>
    <name type="common">Flexibacter japonensis</name>
    <dbReference type="NCBI Taxonomy" id="104662"/>
    <lineage>
        <taxon>Bacteria</taxon>
        <taxon>Pseudomonadati</taxon>
        <taxon>Bacteroidota</taxon>
        <taxon>Chitinophagia</taxon>
        <taxon>Chitinophagales</taxon>
        <taxon>Chitinophagaceae</taxon>
        <taxon>Chitinophaga</taxon>
    </lineage>
</organism>
<accession>A0A562T3D7</accession>
<sequence length="165" mass="18000">MSSNIPLNRVSATITAEDLQAVRQSITAITEKLPFLTGLTDDEKKRLPKIDGSNKTFVEDALQAIKTNSTLVPSFVNPEEMSKDLALFMQLDEIHLLLQELTEKVRSTQTVAGSEAYSSALMSYRLFQAAAQAGVPGAASIFNHLRQRFSGQGRSQTAPESTPSE</sequence>
<reference evidence="1 2" key="1">
    <citation type="journal article" date="2013" name="Stand. Genomic Sci.">
        <title>Genomic Encyclopedia of Type Strains, Phase I: The one thousand microbial genomes (KMG-I) project.</title>
        <authorList>
            <person name="Kyrpides N.C."/>
            <person name="Woyke T."/>
            <person name="Eisen J.A."/>
            <person name="Garrity G."/>
            <person name="Lilburn T.G."/>
            <person name="Beck B.J."/>
            <person name="Whitman W.B."/>
            <person name="Hugenholtz P."/>
            <person name="Klenk H.P."/>
        </authorList>
    </citation>
    <scope>NUCLEOTIDE SEQUENCE [LARGE SCALE GENOMIC DNA]</scope>
    <source>
        <strain evidence="1 2">DSM 13484</strain>
    </source>
</reference>
<protein>
    <submittedName>
        <fullName evidence="1">Uncharacterized protein</fullName>
    </submittedName>
</protein>
<name>A0A562T3D7_CHIJA</name>
<dbReference type="RefSeq" id="WP_145712488.1">
    <property type="nucleotide sequence ID" value="NZ_BAAAFY010000001.1"/>
</dbReference>
<dbReference type="AlphaFoldDB" id="A0A562T3D7"/>
<proteinExistence type="predicted"/>
<comment type="caution">
    <text evidence="1">The sequence shown here is derived from an EMBL/GenBank/DDBJ whole genome shotgun (WGS) entry which is preliminary data.</text>
</comment>
<dbReference type="OrthoDB" id="5952844at2"/>
<keyword evidence="2" id="KW-1185">Reference proteome</keyword>
<gene>
    <name evidence="1" type="ORF">LX66_1987</name>
</gene>
<dbReference type="EMBL" id="VLLG01000003">
    <property type="protein sequence ID" value="TWI87913.1"/>
    <property type="molecule type" value="Genomic_DNA"/>
</dbReference>
<dbReference type="Proteomes" id="UP000316778">
    <property type="component" value="Unassembled WGS sequence"/>
</dbReference>